<name>A0A410RZD4_CORCK</name>
<organism evidence="2 3">
    <name type="scientific">Corallococcus coralloides</name>
    <name type="common">Myxococcus coralloides</name>
    <dbReference type="NCBI Taxonomy" id="184914"/>
    <lineage>
        <taxon>Bacteria</taxon>
        <taxon>Pseudomonadati</taxon>
        <taxon>Myxococcota</taxon>
        <taxon>Myxococcia</taxon>
        <taxon>Myxococcales</taxon>
        <taxon>Cystobacterineae</taxon>
        <taxon>Myxococcaceae</taxon>
        <taxon>Corallococcus</taxon>
    </lineage>
</organism>
<gene>
    <name evidence="2" type="ORF">EJ065_5608</name>
</gene>
<dbReference type="Proteomes" id="UP000288758">
    <property type="component" value="Chromosome"/>
</dbReference>
<accession>A0A410RZD4</accession>
<dbReference type="AlphaFoldDB" id="A0A410RZD4"/>
<reference evidence="2 3" key="1">
    <citation type="submission" date="2018-12" db="EMBL/GenBank/DDBJ databases">
        <title>Complete Genome Sequence of the Corallopyronin A producing Myxobacterium Corallococcus coralloides B035.</title>
        <authorList>
            <person name="Bouhired S.M."/>
            <person name="Rupp O."/>
            <person name="Blom J."/>
            <person name="Schaeberle T.F."/>
            <person name="Kehraus S."/>
            <person name="Schiefer A."/>
            <person name="Pfarr K."/>
            <person name="Goesmann A."/>
            <person name="Hoerauf A."/>
            <person name="Koenig G.M."/>
        </authorList>
    </citation>
    <scope>NUCLEOTIDE SEQUENCE [LARGE SCALE GENOMIC DNA]</scope>
    <source>
        <strain evidence="2 3">B035</strain>
    </source>
</reference>
<protein>
    <submittedName>
        <fullName evidence="2">Dauer Up-Regulated</fullName>
    </submittedName>
</protein>
<feature type="compositionally biased region" description="Polar residues" evidence="1">
    <location>
        <begin position="69"/>
        <end position="79"/>
    </location>
</feature>
<sequence>MTTPIDGSAAAAARAAAEAAARAAAEAAARAAAKAAAEAAAKAAAEAAAKAAAKQQTKQPTVKLFNDGFSSGGAQNHRNGVNRLTGETTNPFATPLGTGGGHARPLSGPVTGNANGAVPVRADVNGAAPAADPKPPKAEALPDKPEELPKLFPELKDRSKEDLKKAYDSLNKLGTGSFSEKATALGELASQFPETVPNALERLGVQDDKLAKLATNSDALTSLGKLTDPKASKADKAQAALTLAKATGDTFAPEDLKGVLDTTLKGLPAAEKLVGAIGKWTDPNASATDKATATLELGKALKDFAGDKFPALANDLRKLDGSLRAAGAAITLVDPNASTQDKALAAAQLLAEVPDLKKDLTAFADVLKNAGVKNPTDVAQQGARMADVKVKGLDPQLASKLTPDQLKKLESAATRLGGPESMEAALKGITDPKALDNLVGQLGKVDAEAGKKLVSALGGMEHKALNEVLSDPKTTEQFAKLAGKLDDDAAKVVSKLVTEMDADAVKSLLKLTDGLGADALNTTVKGLGPLLDKAGSKLVGQGLKVMDKVLGKIGVEITADVAGKVFKNLAKVVPVAGALPNAIDAAKFEKESLELHGKNNDLGYFAHTVAALNVADAGLGIALDLTGVGVAVDVGASVLLGAAELAMDIGFHQEKAKYEADPKGYKAPDWMKAVNLAGAAAQGPAGLAHMAAYYGPEGTAQLIQWGVEKAAKGAVKAAEFVGVSQAELAGEGLKGAAKVIHKLADVVRNPSQYGEAAVKAATEAFNTAIEKGGELAKEARQVLDNVIDGAKKLGEKGLETLKYIAQNPGEAAKKALDGIKSVVDSGLDLATDAGKALYKQAVSTLNDLKAGYDKLTGAAKEKAQELIDGATTLVSNTVNKARELGEKGLELLAWTAQNPGEAAAKAKEAIGDALAKGGELAKKAWESVKDLGAAGAELAEGLVKGLANAGEKAVETLKYIAENPGEALTKAGEWVGGALSDLARKGGELANAAAGALKDMIDFGGRRLEWAKGFARDLLKDGVESFKNVAKAWKDNLSEGGKELLIAVADLGDAGVDALKDLAGVGGQLAEAAVGHLSDLAKKSIEGAKEALGALADFGGEVGELAGDAFNGVKDFFDDLIPDDIPGVPFV</sequence>
<feature type="region of interest" description="Disordered" evidence="1">
    <location>
        <begin position="69"/>
        <end position="148"/>
    </location>
</feature>
<feature type="compositionally biased region" description="Basic and acidic residues" evidence="1">
    <location>
        <begin position="134"/>
        <end position="148"/>
    </location>
</feature>
<dbReference type="EMBL" id="CP034669">
    <property type="protein sequence ID" value="QAT87141.1"/>
    <property type="molecule type" value="Genomic_DNA"/>
</dbReference>
<evidence type="ECO:0000256" key="1">
    <source>
        <dbReference type="SAM" id="MobiDB-lite"/>
    </source>
</evidence>
<evidence type="ECO:0000313" key="2">
    <source>
        <dbReference type="EMBL" id="QAT87141.1"/>
    </source>
</evidence>
<proteinExistence type="predicted"/>
<dbReference type="RefSeq" id="WP_164933333.1">
    <property type="nucleotide sequence ID" value="NZ_CP034669.1"/>
</dbReference>
<evidence type="ECO:0000313" key="3">
    <source>
        <dbReference type="Proteomes" id="UP000288758"/>
    </source>
</evidence>